<comment type="catalytic activity">
    <reaction evidence="8 9">
        <text>5-phospho-alpha-D-ribose 1-diphosphate + nicotinate + ATP + H2O = nicotinate beta-D-ribonucleotide + ADP + phosphate + diphosphate</text>
        <dbReference type="Rhea" id="RHEA:36163"/>
        <dbReference type="ChEBI" id="CHEBI:15377"/>
        <dbReference type="ChEBI" id="CHEBI:30616"/>
        <dbReference type="ChEBI" id="CHEBI:32544"/>
        <dbReference type="ChEBI" id="CHEBI:33019"/>
        <dbReference type="ChEBI" id="CHEBI:43474"/>
        <dbReference type="ChEBI" id="CHEBI:57502"/>
        <dbReference type="ChEBI" id="CHEBI:58017"/>
        <dbReference type="ChEBI" id="CHEBI:456216"/>
        <dbReference type="EC" id="6.3.4.21"/>
    </reaction>
</comment>
<dbReference type="UniPathway" id="UPA00253">
    <property type="reaction ID" value="UER00457"/>
</dbReference>
<dbReference type="Gene3D" id="3.20.20.70">
    <property type="entry name" value="Aldolase class I"/>
    <property type="match status" value="1"/>
</dbReference>
<proteinExistence type="inferred from homology"/>
<dbReference type="InterPro" id="IPR006405">
    <property type="entry name" value="Nic_PRibTrfase_pncB"/>
</dbReference>
<dbReference type="EC" id="6.3.4.21" evidence="3 9"/>
<evidence type="ECO:0000256" key="7">
    <source>
        <dbReference type="ARBA" id="ARBA00022679"/>
    </source>
</evidence>
<feature type="domain" description="Nicotinate phosphoribosyltransferase N-terminal" evidence="11">
    <location>
        <begin position="14"/>
        <end position="136"/>
    </location>
</feature>
<dbReference type="CDD" id="cd01570">
    <property type="entry name" value="NAPRTase_A"/>
    <property type="match status" value="1"/>
</dbReference>
<dbReference type="PANTHER" id="PTHR11098">
    <property type="entry name" value="NICOTINATE PHOSPHORIBOSYLTRANSFERASE"/>
    <property type="match status" value="1"/>
</dbReference>
<keyword evidence="5 9" id="KW-0436">Ligase</keyword>
<comment type="PTM">
    <text evidence="9">Transiently phosphorylated on a His residue during the reaction cycle. Phosphorylation strongly increases the affinity for substrates and increases the rate of nicotinate D-ribonucleotide production. Dephosphorylation regenerates the low-affinity form of the enzyme, leading to product release.</text>
</comment>
<dbReference type="InterPro" id="IPR013785">
    <property type="entry name" value="Aldolase_TIM"/>
</dbReference>
<dbReference type="FunFam" id="3.20.20.70:FF:000076">
    <property type="entry name" value="Nicotinate phosphoribosyltransferase"/>
    <property type="match status" value="1"/>
</dbReference>
<dbReference type="SUPFAM" id="SSF54675">
    <property type="entry name" value="Nicotinate/Quinolinate PRTase N-terminal domain-like"/>
    <property type="match status" value="1"/>
</dbReference>
<dbReference type="Pfam" id="PF17956">
    <property type="entry name" value="NAPRTase_C"/>
    <property type="match status" value="1"/>
</dbReference>
<evidence type="ECO:0000313" key="14">
    <source>
        <dbReference type="Proteomes" id="UP000183104"/>
    </source>
</evidence>
<feature type="domain" description="Nicotinate/nicotinamide phosphoribosyltransferase" evidence="10">
    <location>
        <begin position="158"/>
        <end position="319"/>
    </location>
</feature>
<dbReference type="Proteomes" id="UP000183104">
    <property type="component" value="Unassembled WGS sequence"/>
</dbReference>
<dbReference type="PANTHER" id="PTHR11098:SF1">
    <property type="entry name" value="NICOTINATE PHOSPHORIBOSYLTRANSFERASE"/>
    <property type="match status" value="1"/>
</dbReference>
<reference evidence="14" key="1">
    <citation type="submission" date="2016-10" db="EMBL/GenBank/DDBJ databases">
        <authorList>
            <person name="Varghese N."/>
        </authorList>
    </citation>
    <scope>NUCLEOTIDE SEQUENCE [LARGE SCALE GENOMIC DNA]</scope>
    <source>
        <strain evidence="14">HL 19</strain>
    </source>
</reference>
<dbReference type="Pfam" id="PF17767">
    <property type="entry name" value="NAPRTase_N"/>
    <property type="match status" value="1"/>
</dbReference>
<evidence type="ECO:0000256" key="6">
    <source>
        <dbReference type="ARBA" id="ARBA00022642"/>
    </source>
</evidence>
<dbReference type="GO" id="GO:0034355">
    <property type="term" value="P:NAD+ biosynthetic process via the salvage pathway"/>
    <property type="evidence" value="ECO:0007669"/>
    <property type="project" value="TreeGrafter"/>
</dbReference>
<dbReference type="InterPro" id="IPR040727">
    <property type="entry name" value="NAPRTase_N"/>
</dbReference>
<dbReference type="InterPro" id="IPR007229">
    <property type="entry name" value="Nic_PRibTrfase-Fam"/>
</dbReference>
<comment type="function">
    <text evidence="9">Catalyzes the first step in the biosynthesis of NAD from nicotinic acid, the ATP-dependent synthesis of beta-nicotinate D-ribonucleotide from nicotinate and 5-phospho-D-ribose 1-phosphate.</text>
</comment>
<evidence type="ECO:0000259" key="12">
    <source>
        <dbReference type="Pfam" id="PF17956"/>
    </source>
</evidence>
<dbReference type="Gene3D" id="3.20.140.10">
    <property type="entry name" value="nicotinate phosphoribosyltransferase"/>
    <property type="match status" value="1"/>
</dbReference>
<comment type="pathway">
    <text evidence="1 9">Cofactor biosynthesis; NAD(+) biosynthesis; nicotinate D-ribonucleotide from nicotinate: step 1/1.</text>
</comment>
<evidence type="ECO:0000259" key="10">
    <source>
        <dbReference type="Pfam" id="PF04095"/>
    </source>
</evidence>
<evidence type="ECO:0000256" key="2">
    <source>
        <dbReference type="ARBA" id="ARBA00010897"/>
    </source>
</evidence>
<dbReference type="GO" id="GO:0047280">
    <property type="term" value="F:nicotinamide phosphoribosyltransferase activity"/>
    <property type="evidence" value="ECO:0007669"/>
    <property type="project" value="UniProtKB-ARBA"/>
</dbReference>
<dbReference type="STRING" id="381306.AN478_09445"/>
<evidence type="ECO:0000256" key="8">
    <source>
        <dbReference type="ARBA" id="ARBA00048668"/>
    </source>
</evidence>
<dbReference type="PIRSF" id="PIRSF000484">
    <property type="entry name" value="NAPRT"/>
    <property type="match status" value="1"/>
</dbReference>
<evidence type="ECO:0000259" key="11">
    <source>
        <dbReference type="Pfam" id="PF17767"/>
    </source>
</evidence>
<comment type="similarity">
    <text evidence="2 9">Belongs to the NAPRTase family.</text>
</comment>
<dbReference type="AlphaFoldDB" id="A0A1G5ARP9"/>
<name>A0A1G5ARP9_9GAMM</name>
<keyword evidence="6 9" id="KW-0662">Pyridine nucleotide biosynthesis</keyword>
<evidence type="ECO:0000256" key="4">
    <source>
        <dbReference type="ARBA" id="ARBA00022553"/>
    </source>
</evidence>
<evidence type="ECO:0000256" key="3">
    <source>
        <dbReference type="ARBA" id="ARBA00013236"/>
    </source>
</evidence>
<gene>
    <name evidence="13" type="ORF">SAMN05661077_0515</name>
</gene>
<dbReference type="EMBL" id="FMUN01000001">
    <property type="protein sequence ID" value="SCX80529.1"/>
    <property type="molecule type" value="Genomic_DNA"/>
</dbReference>
<keyword evidence="4" id="KW-0597">Phosphoprotein</keyword>
<dbReference type="InterPro" id="IPR036068">
    <property type="entry name" value="Nicotinate_pribotase-like_C"/>
</dbReference>
<dbReference type="NCBIfam" id="TIGR01513">
    <property type="entry name" value="NAPRTase_put"/>
    <property type="match status" value="1"/>
</dbReference>
<dbReference type="NCBIfam" id="NF009131">
    <property type="entry name" value="PRK12484.1"/>
    <property type="match status" value="1"/>
</dbReference>
<keyword evidence="13" id="KW-0328">Glycosyltransferase</keyword>
<dbReference type="Pfam" id="PF04095">
    <property type="entry name" value="NAPRTase"/>
    <property type="match status" value="1"/>
</dbReference>
<evidence type="ECO:0000256" key="5">
    <source>
        <dbReference type="ARBA" id="ARBA00022598"/>
    </source>
</evidence>
<accession>A0A1G5ARP9</accession>
<sequence>MSRADWVTADNAALLTDLYELTMLQAYHREGLQDTAVFDLFVRKLPPNRGFLLAAGLETALDYLENLHFPAEALEYLGSLGQFSDAFLDYLAGFRFTGEVRAVPEGSPVFPDEPLLEVIAPLPEAQLAETFLLNQIHFQTLMASKASRVVEAAQGRSVVDFGARRMHGADATLKAARAFYIAGVHATSNVLAGQVYGIPVSGTMAHSYIEAHPDELAVFEAFARLYPETILLVDTYDTLEGVRKVADMAERWGDAFRVRGIRLDSGDLGELARGAREILDARGLHGVSIFASGSLDEYAIADLLEDDAPIDGFGVGTHLGVSEDSPYLDSAYKLVEYAGEPRMKLATSKTTLPARKQVYRHSGGEGFYGGDTIAALEEPGMEGQPLLETVMREGERLLPRRGLDEIRNHAAREREHLPANLRGLRMSESAYPVAVSEGLKSAVQRLRATLQR</sequence>
<dbReference type="InterPro" id="IPR041619">
    <property type="entry name" value="NAPRTase_C"/>
</dbReference>
<organism evidence="13 14">
    <name type="scientific">Thiohalorhabdus denitrificans</name>
    <dbReference type="NCBI Taxonomy" id="381306"/>
    <lineage>
        <taxon>Bacteria</taxon>
        <taxon>Pseudomonadati</taxon>
        <taxon>Pseudomonadota</taxon>
        <taxon>Gammaproteobacteria</taxon>
        <taxon>Thiohalorhabdales</taxon>
        <taxon>Thiohalorhabdaceae</taxon>
        <taxon>Thiohalorhabdus</taxon>
    </lineage>
</organism>
<evidence type="ECO:0000313" key="13">
    <source>
        <dbReference type="EMBL" id="SCX80529.1"/>
    </source>
</evidence>
<protein>
    <recommendedName>
        <fullName evidence="3 9">Nicotinate phosphoribosyltransferase</fullName>
        <ecNumber evidence="3 9">6.3.4.21</ecNumber>
    </recommendedName>
</protein>
<feature type="domain" description="Nicotinate phosphoribosyltransferase C-terminal" evidence="12">
    <location>
        <begin position="384"/>
        <end position="440"/>
    </location>
</feature>
<dbReference type="SUPFAM" id="SSF51690">
    <property type="entry name" value="Nicotinate/Quinolinate PRTase C-terminal domain-like"/>
    <property type="match status" value="1"/>
</dbReference>
<dbReference type="GO" id="GO:0005829">
    <property type="term" value="C:cytosol"/>
    <property type="evidence" value="ECO:0007669"/>
    <property type="project" value="TreeGrafter"/>
</dbReference>
<keyword evidence="7 9" id="KW-0808">Transferase</keyword>
<evidence type="ECO:0000256" key="1">
    <source>
        <dbReference type="ARBA" id="ARBA00004952"/>
    </source>
</evidence>
<dbReference type="InterPro" id="IPR041525">
    <property type="entry name" value="N/Namide_PRibTrfase"/>
</dbReference>
<evidence type="ECO:0000256" key="9">
    <source>
        <dbReference type="RuleBase" id="RU365100"/>
    </source>
</evidence>
<dbReference type="RefSeq" id="WP_074471201.1">
    <property type="nucleotide sequence ID" value="NZ_FMUN01000001.1"/>
</dbReference>
<dbReference type="NCBIfam" id="NF006696">
    <property type="entry name" value="PRK09243.1-3"/>
    <property type="match status" value="1"/>
</dbReference>
<keyword evidence="14" id="KW-1185">Reference proteome</keyword>
<dbReference type="GO" id="GO:0004516">
    <property type="term" value="F:nicotinate phosphoribosyltransferase activity"/>
    <property type="evidence" value="ECO:0007669"/>
    <property type="project" value="UniProtKB-UniRule"/>
</dbReference>